<keyword evidence="4" id="KW-1185">Reference proteome</keyword>
<evidence type="ECO:0000313" key="3">
    <source>
        <dbReference type="EMBL" id="KAK0512846.1"/>
    </source>
</evidence>
<gene>
    <name evidence="3" type="ORF">JMJ35_004863</name>
</gene>
<protein>
    <recommendedName>
        <fullName evidence="5">GPI anchored serine-threonine rich protein</fullName>
    </recommendedName>
</protein>
<feature type="region of interest" description="Disordered" evidence="1">
    <location>
        <begin position="125"/>
        <end position="163"/>
    </location>
</feature>
<evidence type="ECO:0008006" key="5">
    <source>
        <dbReference type="Google" id="ProtNLM"/>
    </source>
</evidence>
<feature type="chain" id="PRO_5041237341" description="GPI anchored serine-threonine rich protein" evidence="2">
    <location>
        <begin position="16"/>
        <end position="196"/>
    </location>
</feature>
<keyword evidence="2" id="KW-0732">Signal</keyword>
<dbReference type="AlphaFoldDB" id="A0AA39UAX4"/>
<name>A0AA39UAX4_9LECA</name>
<proteinExistence type="predicted"/>
<reference evidence="3" key="1">
    <citation type="submission" date="2023-03" db="EMBL/GenBank/DDBJ databases">
        <title>Complete genome of Cladonia borealis.</title>
        <authorList>
            <person name="Park H."/>
        </authorList>
    </citation>
    <scope>NUCLEOTIDE SEQUENCE</scope>
    <source>
        <strain evidence="3">ANT050790</strain>
    </source>
</reference>
<evidence type="ECO:0000256" key="1">
    <source>
        <dbReference type="SAM" id="MobiDB-lite"/>
    </source>
</evidence>
<feature type="signal peptide" evidence="2">
    <location>
        <begin position="1"/>
        <end position="15"/>
    </location>
</feature>
<organism evidence="3 4">
    <name type="scientific">Cladonia borealis</name>
    <dbReference type="NCBI Taxonomy" id="184061"/>
    <lineage>
        <taxon>Eukaryota</taxon>
        <taxon>Fungi</taxon>
        <taxon>Dikarya</taxon>
        <taxon>Ascomycota</taxon>
        <taxon>Pezizomycotina</taxon>
        <taxon>Lecanoromycetes</taxon>
        <taxon>OSLEUM clade</taxon>
        <taxon>Lecanoromycetidae</taxon>
        <taxon>Lecanorales</taxon>
        <taxon>Lecanorineae</taxon>
        <taxon>Cladoniaceae</taxon>
        <taxon>Cladonia</taxon>
    </lineage>
</organism>
<feature type="compositionally biased region" description="Low complexity" evidence="1">
    <location>
        <begin position="150"/>
        <end position="163"/>
    </location>
</feature>
<comment type="caution">
    <text evidence="3">The sequence shown here is derived from an EMBL/GenBank/DDBJ whole genome shotgun (WGS) entry which is preliminary data.</text>
</comment>
<evidence type="ECO:0000313" key="4">
    <source>
        <dbReference type="Proteomes" id="UP001166286"/>
    </source>
</evidence>
<evidence type="ECO:0000256" key="2">
    <source>
        <dbReference type="SAM" id="SignalP"/>
    </source>
</evidence>
<dbReference type="EMBL" id="JAFEKC020000009">
    <property type="protein sequence ID" value="KAK0512846.1"/>
    <property type="molecule type" value="Genomic_DNA"/>
</dbReference>
<accession>A0AA39UAX4</accession>
<sequence>MHALLFLVAVPLALAHSSLSPRRAPLLPRQAFKPGHTYTDNCDTPCGHDCLDIPAGDTCCAEGYGCPGGNFCLTQGYCCPNGEDPSTCAASFTITLPVGFKASNTIPISTSSASASATVVPTTTAPKITSSASPPPTSKGPTFTGQPKNVTSAAPPATGTGSAPGGVVTFTGGADVLRVGGGIGAIAGGIVGFMLL</sequence>
<dbReference type="Proteomes" id="UP001166286">
    <property type="component" value="Unassembled WGS sequence"/>
</dbReference>
<feature type="compositionally biased region" description="Polar residues" evidence="1">
    <location>
        <begin position="139"/>
        <end position="149"/>
    </location>
</feature>